<dbReference type="Proteomes" id="UP000799536">
    <property type="component" value="Unassembled WGS sequence"/>
</dbReference>
<dbReference type="EMBL" id="ML994274">
    <property type="protein sequence ID" value="KAF2197127.1"/>
    <property type="molecule type" value="Genomic_DNA"/>
</dbReference>
<dbReference type="InterPro" id="IPR016694">
    <property type="entry name" value="UCP017292"/>
</dbReference>
<dbReference type="PIRSF" id="PIRSF017292">
    <property type="entry name" value="UCP017292_Znf_CHY"/>
    <property type="match status" value="1"/>
</dbReference>
<evidence type="ECO:0000256" key="3">
    <source>
        <dbReference type="ARBA" id="ARBA00022833"/>
    </source>
</evidence>
<dbReference type="OrthoDB" id="411372at2759"/>
<protein>
    <recommendedName>
        <fullName evidence="5">CHY-type domain-containing protein</fullName>
    </recommendedName>
</protein>
<name>A0A9P4JI68_9PLEO</name>
<keyword evidence="2 4" id="KW-0863">Zinc-finger</keyword>
<dbReference type="SUPFAM" id="SSF161219">
    <property type="entry name" value="CHY zinc finger-like"/>
    <property type="match status" value="1"/>
</dbReference>
<evidence type="ECO:0000256" key="1">
    <source>
        <dbReference type="ARBA" id="ARBA00022723"/>
    </source>
</evidence>
<accession>A0A9P4JI68</accession>
<dbReference type="PANTHER" id="PTHR28082:SF1">
    <property type="entry name" value="HELPER OF TIM PROTEIN 13"/>
    <property type="match status" value="1"/>
</dbReference>
<evidence type="ECO:0000313" key="6">
    <source>
        <dbReference type="EMBL" id="KAF2197127.1"/>
    </source>
</evidence>
<feature type="domain" description="CHY-type" evidence="5">
    <location>
        <begin position="26"/>
        <end position="108"/>
    </location>
</feature>
<evidence type="ECO:0000313" key="7">
    <source>
        <dbReference type="Proteomes" id="UP000799536"/>
    </source>
</evidence>
<dbReference type="GO" id="GO:0045041">
    <property type="term" value="P:protein import into mitochondrial intermembrane space"/>
    <property type="evidence" value="ECO:0007669"/>
    <property type="project" value="TreeGrafter"/>
</dbReference>
<keyword evidence="1" id="KW-0479">Metal-binding</keyword>
<dbReference type="GO" id="GO:0008270">
    <property type="term" value="F:zinc ion binding"/>
    <property type="evidence" value="ECO:0007669"/>
    <property type="project" value="UniProtKB-KW"/>
</dbReference>
<gene>
    <name evidence="6" type="ORF">GQ43DRAFT_220720</name>
</gene>
<dbReference type="InterPro" id="IPR052604">
    <property type="entry name" value="Mito_Tim_assembly_helper"/>
</dbReference>
<dbReference type="InterPro" id="IPR008913">
    <property type="entry name" value="Znf_CHY"/>
</dbReference>
<dbReference type="AlphaFoldDB" id="A0A9P4JI68"/>
<evidence type="ECO:0000259" key="5">
    <source>
        <dbReference type="PROSITE" id="PS51266"/>
    </source>
</evidence>
<dbReference type="Pfam" id="PF05495">
    <property type="entry name" value="zf-CHY"/>
    <property type="match status" value="1"/>
</dbReference>
<dbReference type="PROSITE" id="PS51266">
    <property type="entry name" value="ZF_CHY"/>
    <property type="match status" value="1"/>
</dbReference>
<evidence type="ECO:0000256" key="4">
    <source>
        <dbReference type="PROSITE-ProRule" id="PRU00601"/>
    </source>
</evidence>
<comment type="caution">
    <text evidence="6">The sequence shown here is derived from an EMBL/GenBank/DDBJ whole genome shotgun (WGS) entry which is preliminary data.</text>
</comment>
<dbReference type="GO" id="GO:0005758">
    <property type="term" value="C:mitochondrial intermembrane space"/>
    <property type="evidence" value="ECO:0007669"/>
    <property type="project" value="TreeGrafter"/>
</dbReference>
<dbReference type="PANTHER" id="PTHR28082">
    <property type="entry name" value="ZINC FINGER PROTEIN"/>
    <property type="match status" value="1"/>
</dbReference>
<keyword evidence="7" id="KW-1185">Reference proteome</keyword>
<dbReference type="InterPro" id="IPR037274">
    <property type="entry name" value="Znf_CHY_sf"/>
</dbReference>
<keyword evidence="3" id="KW-0862">Zinc</keyword>
<evidence type="ECO:0000256" key="2">
    <source>
        <dbReference type="ARBA" id="ARBA00022771"/>
    </source>
</evidence>
<organism evidence="6 7">
    <name type="scientific">Delitschia confertaspora ATCC 74209</name>
    <dbReference type="NCBI Taxonomy" id="1513339"/>
    <lineage>
        <taxon>Eukaryota</taxon>
        <taxon>Fungi</taxon>
        <taxon>Dikarya</taxon>
        <taxon>Ascomycota</taxon>
        <taxon>Pezizomycotina</taxon>
        <taxon>Dothideomycetes</taxon>
        <taxon>Pleosporomycetidae</taxon>
        <taxon>Pleosporales</taxon>
        <taxon>Delitschiaceae</taxon>
        <taxon>Delitschia</taxon>
    </lineage>
</organism>
<proteinExistence type="predicted"/>
<reference evidence="6" key="1">
    <citation type="journal article" date="2020" name="Stud. Mycol.">
        <title>101 Dothideomycetes genomes: a test case for predicting lifestyles and emergence of pathogens.</title>
        <authorList>
            <person name="Haridas S."/>
            <person name="Albert R."/>
            <person name="Binder M."/>
            <person name="Bloem J."/>
            <person name="Labutti K."/>
            <person name="Salamov A."/>
            <person name="Andreopoulos B."/>
            <person name="Baker S."/>
            <person name="Barry K."/>
            <person name="Bills G."/>
            <person name="Bluhm B."/>
            <person name="Cannon C."/>
            <person name="Castanera R."/>
            <person name="Culley D."/>
            <person name="Daum C."/>
            <person name="Ezra D."/>
            <person name="Gonzalez J."/>
            <person name="Henrissat B."/>
            <person name="Kuo A."/>
            <person name="Liang C."/>
            <person name="Lipzen A."/>
            <person name="Lutzoni F."/>
            <person name="Magnuson J."/>
            <person name="Mondo S."/>
            <person name="Nolan M."/>
            <person name="Ohm R."/>
            <person name="Pangilinan J."/>
            <person name="Park H.-J."/>
            <person name="Ramirez L."/>
            <person name="Alfaro M."/>
            <person name="Sun H."/>
            <person name="Tritt A."/>
            <person name="Yoshinaga Y."/>
            <person name="Zwiers L.-H."/>
            <person name="Turgeon B."/>
            <person name="Goodwin S."/>
            <person name="Spatafora J."/>
            <person name="Crous P."/>
            <person name="Grigoriev I."/>
        </authorList>
    </citation>
    <scope>NUCLEOTIDE SEQUENCE</scope>
    <source>
        <strain evidence="6">ATCC 74209</strain>
    </source>
</reference>
<sequence length="124" mass="13851">MSEFISLKSSNSPEPSSHSPIVHGIDLTPLTQCTHYSSPLDIIAIKHACCNRFYACIKCHNELETSHEPRVWKEEQWDEKVVLCGKCKRVWSADEYMGCGSACPGCGGNFNPGCKGHWGLYFKV</sequence>